<dbReference type="RefSeq" id="WP_121145161.1">
    <property type="nucleotide sequence ID" value="NZ_RBWY01000002.1"/>
</dbReference>
<sequence>MQYLNQLEPNELVNNFLANPPVDFIAWKTADGLPMFEARFDLLTTLEPALRTKLMKLPLYRIWGKWLCFKTAFIGTTVSEYALLPSDMIAQTIAQVLKADYAKKYAFLIVKDLPNQSLLLDDRANTTSAVLAQQLKQQQFIAVEGQALAFVPCDFASIDEYLSRLSYSRRKNFRRKLKAAKDLDVRIKHSGDACFFEHAELDYYYQLYLNVYQQSDIHFDLLSPQFFQTLLQDKRNNSVIFTYYHNDQLIGYNICFIVNETLVDKYVGFVYPDSYDFNLYYVSWFYNLQFMLDKQLKYYIAGWTDPEVKSSLGAKFTFTQHFVHIRNPILRWVLSRLSKYFETDSLLLEREQHNKSNQKG</sequence>
<evidence type="ECO:0000313" key="2">
    <source>
        <dbReference type="Proteomes" id="UP000278542"/>
    </source>
</evidence>
<accession>A0A495RF26</accession>
<dbReference type="AlphaFoldDB" id="A0A495RF26"/>
<evidence type="ECO:0000313" key="1">
    <source>
        <dbReference type="EMBL" id="RKS86087.1"/>
    </source>
</evidence>
<comment type="caution">
    <text evidence="1">The sequence shown here is derived from an EMBL/GenBank/DDBJ whole genome shotgun (WGS) entry which is preliminary data.</text>
</comment>
<dbReference type="SUPFAM" id="SSF55729">
    <property type="entry name" value="Acyl-CoA N-acyltransferases (Nat)"/>
    <property type="match status" value="1"/>
</dbReference>
<dbReference type="InterPro" id="IPR016181">
    <property type="entry name" value="Acyl_CoA_acyltransferase"/>
</dbReference>
<reference evidence="1 2" key="1">
    <citation type="submission" date="2018-10" db="EMBL/GenBank/DDBJ databases">
        <title>Genomic Encyclopedia of Type Strains, Phase IV (KMG-IV): sequencing the most valuable type-strain genomes for metagenomic binning, comparative biology and taxonomic classification.</title>
        <authorList>
            <person name="Goeker M."/>
        </authorList>
    </citation>
    <scope>NUCLEOTIDE SEQUENCE [LARGE SCALE GENOMIC DNA]</scope>
    <source>
        <strain evidence="1 2">DSM 22228</strain>
    </source>
</reference>
<gene>
    <name evidence="1" type="ORF">DES39_1513</name>
</gene>
<protein>
    <submittedName>
        <fullName evidence="1">Peptidoglycan biosynthesis/recognition protein</fullName>
    </submittedName>
</protein>
<name>A0A495RF26_9GAMM</name>
<organism evidence="1 2">
    <name type="scientific">Orbus hercynius</name>
    <dbReference type="NCBI Taxonomy" id="593135"/>
    <lineage>
        <taxon>Bacteria</taxon>
        <taxon>Pseudomonadati</taxon>
        <taxon>Pseudomonadota</taxon>
        <taxon>Gammaproteobacteria</taxon>
        <taxon>Orbales</taxon>
        <taxon>Orbaceae</taxon>
        <taxon>Orbus</taxon>
    </lineage>
</organism>
<dbReference type="EMBL" id="RBWY01000002">
    <property type="protein sequence ID" value="RKS86087.1"/>
    <property type="molecule type" value="Genomic_DNA"/>
</dbReference>
<dbReference type="Pfam" id="PF04339">
    <property type="entry name" value="FemAB_like"/>
    <property type="match status" value="1"/>
</dbReference>
<proteinExistence type="predicted"/>
<dbReference type="InterPro" id="IPR007434">
    <property type="entry name" value="FemAB-like"/>
</dbReference>
<dbReference type="Gene3D" id="3.40.630.30">
    <property type="match status" value="1"/>
</dbReference>
<keyword evidence="2" id="KW-1185">Reference proteome</keyword>
<dbReference type="Proteomes" id="UP000278542">
    <property type="component" value="Unassembled WGS sequence"/>
</dbReference>
<dbReference type="OrthoDB" id="3034222at2"/>